<reference evidence="1" key="1">
    <citation type="submission" date="2012-01" db="EMBL/GenBank/DDBJ databases">
        <title>The Genome Sequence of Treponema denticola OTK.</title>
        <authorList>
            <consortium name="The Broad Institute Genome Sequencing Platform"/>
            <person name="Earl A."/>
            <person name="Ward D."/>
            <person name="Feldgarden M."/>
            <person name="Gevers D."/>
            <person name="Blanton J.M."/>
            <person name="Fenno C.J."/>
            <person name="Baranova O.V."/>
            <person name="Mathney J."/>
            <person name="Dewhirst F.E."/>
            <person name="Izard J."/>
            <person name="Young S.K."/>
            <person name="Zeng Q."/>
            <person name="Gargeya S."/>
            <person name="Fitzgerald M."/>
            <person name="Haas B."/>
            <person name="Abouelleil A."/>
            <person name="Alvarado L."/>
            <person name="Arachchi H.M."/>
            <person name="Berlin A."/>
            <person name="Chapman S.B."/>
            <person name="Gearin G."/>
            <person name="Goldberg J."/>
            <person name="Griggs A."/>
            <person name="Gujja S."/>
            <person name="Hansen M."/>
            <person name="Heiman D."/>
            <person name="Howarth C."/>
            <person name="Larimer J."/>
            <person name="Lui A."/>
            <person name="MacDonald P.J.P."/>
            <person name="McCowen C."/>
            <person name="Montmayeur A."/>
            <person name="Murphy C."/>
            <person name="Neiman D."/>
            <person name="Pearson M."/>
            <person name="Priest M."/>
            <person name="Roberts A."/>
            <person name="Saif S."/>
            <person name="Shea T."/>
            <person name="Sisk P."/>
            <person name="Stolte C."/>
            <person name="Sykes S."/>
            <person name="Wortman J."/>
            <person name="Nusbaum C."/>
            <person name="Birren B."/>
        </authorList>
    </citation>
    <scope>NUCLEOTIDE SEQUENCE [LARGE SCALE GENOMIC DNA]</scope>
    <source>
        <strain evidence="1">OTK</strain>
    </source>
</reference>
<dbReference type="Proteomes" id="UP000011701">
    <property type="component" value="Chromosome"/>
</dbReference>
<sequence>MNLRELAEQDLSLTLEDASLTGSRFLLIDKNKNEFDLTGQVGDIGYLLSMDGAPVQGRTITVSYRMSSLALKTKNIPQRGWRVRLKDLSGAEYDLYVTRYEPDRTIGIGRLILSVSLNEG</sequence>
<dbReference type="HOGENOM" id="CLU_2048682_0_0_12"/>
<proteinExistence type="predicted"/>
<dbReference type="RefSeq" id="WP_002690693.1">
    <property type="nucleotide sequence ID" value="NZ_CM001797.1"/>
</dbReference>
<organism evidence="1">
    <name type="scientific">Treponema denticola OTK</name>
    <dbReference type="NCBI Taxonomy" id="999434"/>
    <lineage>
        <taxon>Bacteria</taxon>
        <taxon>Pseudomonadati</taxon>
        <taxon>Spirochaetota</taxon>
        <taxon>Spirochaetia</taxon>
        <taxon>Spirochaetales</taxon>
        <taxon>Treponemataceae</taxon>
        <taxon>Treponema</taxon>
    </lineage>
</organism>
<evidence type="ECO:0000313" key="1">
    <source>
        <dbReference type="EMBL" id="EMB23313.1"/>
    </source>
</evidence>
<dbReference type="AlphaFoldDB" id="A0A0F6MQD8"/>
<name>A0A0F6MQD8_TREDN</name>
<gene>
    <name evidence="1" type="ORF">HMPREF9723_00451</name>
</gene>
<dbReference type="PATRIC" id="fig|999434.4.peg.472"/>
<protein>
    <submittedName>
        <fullName evidence="1">Uncharacterized protein</fullName>
    </submittedName>
</protein>
<dbReference type="EMBL" id="AGDY01000004">
    <property type="protein sequence ID" value="EMB23313.1"/>
    <property type="molecule type" value="Genomic_DNA"/>
</dbReference>
<accession>A0A0F6MQD8</accession>
<comment type="caution">
    <text evidence="1">The sequence shown here is derived from an EMBL/GenBank/DDBJ whole genome shotgun (WGS) entry which is preliminary data.</text>
</comment>